<dbReference type="AlphaFoldDB" id="A0A835W6V7"/>
<dbReference type="OrthoDB" id="529266at2759"/>
<reference evidence="3" key="1">
    <citation type="journal article" date="2020" name="bioRxiv">
        <title>Comparative genomics of Chlamydomonas.</title>
        <authorList>
            <person name="Craig R.J."/>
            <person name="Hasan A.R."/>
            <person name="Ness R.W."/>
            <person name="Keightley P.D."/>
        </authorList>
    </citation>
    <scope>NUCLEOTIDE SEQUENCE</scope>
    <source>
        <strain evidence="3">SAG 7.73</strain>
    </source>
</reference>
<feature type="domain" description="Peptidase M11 gametolysin" evidence="2">
    <location>
        <begin position="183"/>
        <end position="255"/>
    </location>
</feature>
<feature type="compositionally biased region" description="Pro residues" evidence="1">
    <location>
        <begin position="627"/>
        <end position="663"/>
    </location>
</feature>
<protein>
    <recommendedName>
        <fullName evidence="2">Peptidase M11 gametolysin domain-containing protein</fullName>
    </recommendedName>
</protein>
<feature type="region of interest" description="Disordered" evidence="1">
    <location>
        <begin position="92"/>
        <end position="112"/>
    </location>
</feature>
<evidence type="ECO:0000313" key="3">
    <source>
        <dbReference type="EMBL" id="KAG2439543.1"/>
    </source>
</evidence>
<name>A0A835W6V7_CHLIN</name>
<feature type="domain" description="Peptidase M11 gametolysin" evidence="2">
    <location>
        <begin position="360"/>
        <end position="530"/>
    </location>
</feature>
<proteinExistence type="predicted"/>
<keyword evidence="4" id="KW-1185">Reference proteome</keyword>
<gene>
    <name evidence="3" type="ORF">HXX76_004896</name>
</gene>
<evidence type="ECO:0000313" key="4">
    <source>
        <dbReference type="Proteomes" id="UP000650467"/>
    </source>
</evidence>
<dbReference type="SUPFAM" id="SSF55486">
    <property type="entry name" value="Metalloproteases ('zincins'), catalytic domain"/>
    <property type="match status" value="1"/>
</dbReference>
<feature type="compositionally biased region" description="Basic residues" evidence="1">
    <location>
        <begin position="673"/>
        <end position="686"/>
    </location>
</feature>
<sequence>MGASPQTSSTEVVTVTVNVTGQLAQTDQEVVNRLVPISPKTLDEASVNTRIDLQTEETLITGDHIDAPLSYDVPKATAESLGLNFTSDGSVVDADAGASGGSGGGRRRRLTQTQHAARRMILDFHGTRRTLQEFNDLTTVLRQLGVQNQIPKAVVPKSGGKKNGGAKDLIIVGGKPLNITSVAFIFSSSECGIKPVLTEAQVKARWFDAGDSAPVTATLQRAYRVCSHEKLYFLPDNNIVVGPVDVPCTGSTKVKGAYDLRKGFGNKKNLDSEMNGLYELAKNWLQQKGGQEELIAKLPYLRRKIVVWPWNNQAQLKAGPELVDWPGMGSMGCPGNANPNGIMPDCFTWMNNALTDTSLDISVLMQELGHNIGLSHSSRDLCSGAGCEWWINEYGDDSDFMGSAGPPNGNKSYVCASAPQAYKAGWASPQTELDATTITAGTGWADTTIPSMHVTDKSFIRIAIDQTDIATQDRFKPQRALYISYRVAQPLAGYDSGLNRDINARVWVHEYNDTANGFSADTKKPPRVLAMLDLPAYDPKTKKLVPAPPSWPNLSSRFVLPKAFGAGDGLVIMVKSKTNVSAVVSLCRNTVTSESVDDGTCMDGVDNDCDGLPDDLDPDCGAEDNSSPPPPPMPMMRKSPPPAPKPPSPRPPRQSPPPPPLPSTPVADSAPKPGKRPKGNTGRRRA</sequence>
<feature type="compositionally biased region" description="Acidic residues" evidence="1">
    <location>
        <begin position="609"/>
        <end position="622"/>
    </location>
</feature>
<evidence type="ECO:0000256" key="1">
    <source>
        <dbReference type="SAM" id="MobiDB-lite"/>
    </source>
</evidence>
<evidence type="ECO:0000259" key="2">
    <source>
        <dbReference type="Pfam" id="PF05548"/>
    </source>
</evidence>
<dbReference type="InterPro" id="IPR008752">
    <property type="entry name" value="Peptidase_M11"/>
</dbReference>
<dbReference type="Proteomes" id="UP000650467">
    <property type="component" value="Unassembled WGS sequence"/>
</dbReference>
<organism evidence="3 4">
    <name type="scientific">Chlamydomonas incerta</name>
    <dbReference type="NCBI Taxonomy" id="51695"/>
    <lineage>
        <taxon>Eukaryota</taxon>
        <taxon>Viridiplantae</taxon>
        <taxon>Chlorophyta</taxon>
        <taxon>core chlorophytes</taxon>
        <taxon>Chlorophyceae</taxon>
        <taxon>CS clade</taxon>
        <taxon>Chlamydomonadales</taxon>
        <taxon>Chlamydomonadaceae</taxon>
        <taxon>Chlamydomonas</taxon>
    </lineage>
</organism>
<dbReference type="Pfam" id="PF05548">
    <property type="entry name" value="Peptidase_M11"/>
    <property type="match status" value="2"/>
</dbReference>
<dbReference type="EMBL" id="JAEHOC010000008">
    <property type="protein sequence ID" value="KAG2439543.1"/>
    <property type="molecule type" value="Genomic_DNA"/>
</dbReference>
<accession>A0A835W6V7</accession>
<comment type="caution">
    <text evidence="3">The sequence shown here is derived from an EMBL/GenBank/DDBJ whole genome shotgun (WGS) entry which is preliminary data.</text>
</comment>
<feature type="region of interest" description="Disordered" evidence="1">
    <location>
        <begin position="609"/>
        <end position="686"/>
    </location>
</feature>